<keyword evidence="4 9" id="KW-0812">Transmembrane</keyword>
<evidence type="ECO:0000313" key="11">
    <source>
        <dbReference type="EMBL" id="QAY62341.1"/>
    </source>
</evidence>
<keyword evidence="12" id="KW-1185">Reference proteome</keyword>
<dbReference type="EMBL" id="CP035495">
    <property type="protein sequence ID" value="QAY62341.1"/>
    <property type="molecule type" value="Genomic_DNA"/>
</dbReference>
<dbReference type="PROSITE" id="PS51779">
    <property type="entry name" value="POTRA"/>
    <property type="match status" value="1"/>
</dbReference>
<feature type="domain" description="POTRA" evidence="10">
    <location>
        <begin position="123"/>
        <end position="194"/>
    </location>
</feature>
<evidence type="ECO:0000256" key="5">
    <source>
        <dbReference type="ARBA" id="ARBA00022989"/>
    </source>
</evidence>
<evidence type="ECO:0000256" key="1">
    <source>
        <dbReference type="ARBA" id="ARBA00004370"/>
    </source>
</evidence>
<dbReference type="InterPro" id="IPR034746">
    <property type="entry name" value="POTRA"/>
</dbReference>
<feature type="compositionally biased region" description="Pro residues" evidence="8">
    <location>
        <begin position="52"/>
        <end position="61"/>
    </location>
</feature>
<keyword evidence="2" id="KW-1003">Cell membrane</keyword>
<evidence type="ECO:0000256" key="2">
    <source>
        <dbReference type="ARBA" id="ARBA00022475"/>
    </source>
</evidence>
<feature type="region of interest" description="Disordered" evidence="8">
    <location>
        <begin position="1"/>
        <end position="82"/>
    </location>
</feature>
<reference evidence="11 12" key="1">
    <citation type="submission" date="2019-01" db="EMBL/GenBank/DDBJ databases">
        <title>Genome sequencing of strain 2JSPR-7.</title>
        <authorList>
            <person name="Heo J."/>
            <person name="Kim S.-J."/>
            <person name="Kim J.-S."/>
            <person name="Hong S.-B."/>
            <person name="Kwon S.-W."/>
        </authorList>
    </citation>
    <scope>NUCLEOTIDE SEQUENCE [LARGE SCALE GENOMIC DNA]</scope>
    <source>
        <strain evidence="11 12">2JSPR-7</strain>
    </source>
</reference>
<feature type="transmembrane region" description="Helical" evidence="9">
    <location>
        <begin position="98"/>
        <end position="121"/>
    </location>
</feature>
<comment type="subcellular location">
    <subcellularLocation>
        <location evidence="1">Membrane</location>
    </subcellularLocation>
</comment>
<gene>
    <name evidence="11" type="ORF">ET495_02625</name>
</gene>
<keyword evidence="7" id="KW-0131">Cell cycle</keyword>
<evidence type="ECO:0000256" key="6">
    <source>
        <dbReference type="ARBA" id="ARBA00023136"/>
    </source>
</evidence>
<dbReference type="Pfam" id="PF03799">
    <property type="entry name" value="FtsQ_DivIB_C"/>
    <property type="match status" value="1"/>
</dbReference>
<organism evidence="11 12">
    <name type="scientific">Xylanimonas allomyrinae</name>
    <dbReference type="NCBI Taxonomy" id="2509459"/>
    <lineage>
        <taxon>Bacteria</taxon>
        <taxon>Bacillati</taxon>
        <taxon>Actinomycetota</taxon>
        <taxon>Actinomycetes</taxon>
        <taxon>Micrococcales</taxon>
        <taxon>Promicromonosporaceae</taxon>
        <taxon>Xylanimonas</taxon>
    </lineage>
</organism>
<dbReference type="Pfam" id="PF08478">
    <property type="entry name" value="POTRA_1"/>
    <property type="match status" value="1"/>
</dbReference>
<evidence type="ECO:0000256" key="7">
    <source>
        <dbReference type="ARBA" id="ARBA00023306"/>
    </source>
</evidence>
<keyword evidence="3" id="KW-0132">Cell division</keyword>
<dbReference type="PANTHER" id="PTHR37820">
    <property type="entry name" value="CELL DIVISION PROTEIN DIVIB"/>
    <property type="match status" value="1"/>
</dbReference>
<dbReference type="OrthoDB" id="4793367at2"/>
<proteinExistence type="predicted"/>
<evidence type="ECO:0000259" key="10">
    <source>
        <dbReference type="PROSITE" id="PS51779"/>
    </source>
</evidence>
<feature type="compositionally biased region" description="Low complexity" evidence="8">
    <location>
        <begin position="41"/>
        <end position="51"/>
    </location>
</feature>
<dbReference type="AlphaFoldDB" id="A0A4V0YDY6"/>
<protein>
    <submittedName>
        <fullName evidence="11">FtsQ-type POTRA domain-containing protein</fullName>
    </submittedName>
</protein>
<dbReference type="InterPro" id="IPR013685">
    <property type="entry name" value="POTRA_FtsQ_type"/>
</dbReference>
<dbReference type="GO" id="GO:0005886">
    <property type="term" value="C:plasma membrane"/>
    <property type="evidence" value="ECO:0007669"/>
    <property type="project" value="TreeGrafter"/>
</dbReference>
<keyword evidence="6 9" id="KW-0472">Membrane</keyword>
<evidence type="ECO:0000256" key="8">
    <source>
        <dbReference type="SAM" id="MobiDB-lite"/>
    </source>
</evidence>
<dbReference type="Proteomes" id="UP000291758">
    <property type="component" value="Chromosome"/>
</dbReference>
<dbReference type="InterPro" id="IPR050487">
    <property type="entry name" value="FtsQ_DivIB"/>
</dbReference>
<dbReference type="KEGG" id="xyl:ET495_02625"/>
<dbReference type="InterPro" id="IPR005548">
    <property type="entry name" value="Cell_div_FtsQ/DivIB_C"/>
</dbReference>
<accession>A0A4V0YDY6</accession>
<dbReference type="GO" id="GO:0051301">
    <property type="term" value="P:cell division"/>
    <property type="evidence" value="ECO:0007669"/>
    <property type="project" value="UniProtKB-KW"/>
</dbReference>
<evidence type="ECO:0000256" key="3">
    <source>
        <dbReference type="ARBA" id="ARBA00022618"/>
    </source>
</evidence>
<dbReference type="Gene3D" id="3.10.20.310">
    <property type="entry name" value="membrane protein fhac"/>
    <property type="match status" value="1"/>
</dbReference>
<evidence type="ECO:0000256" key="9">
    <source>
        <dbReference type="SAM" id="Phobius"/>
    </source>
</evidence>
<name>A0A4V0YDY6_9MICO</name>
<feature type="compositionally biased region" description="Pro residues" evidence="8">
    <location>
        <begin position="1"/>
        <end position="14"/>
    </location>
</feature>
<sequence>MRPPARPRVPPKPPVAKSAMPAPTAPVSRAARADAGARTEVVPQVPVQAPRTPAPRTPAPPTQALRTAARGRPAVSTAMTRRLDEKRAMARHRLVRRVALWASGAAVLAAVVWGAFFSPLLALDARQVEISGQGTTVDVAQVQAVIAQNVGVPLPRLDTVGLRDRLLELGGVKDARILRAWPHGLDVALTAREPAAAVPVAEGFALVDTEGVRVGSAPEPPAGLPIVEASLEPDGAPALLAALRVLAGLPPDLAGEVTHVSAASRDDVRTTLASGQEVRWGSDDRVPLKVAVVQTLRQADPGARVYDVGSPDLPVTR</sequence>
<evidence type="ECO:0000313" key="12">
    <source>
        <dbReference type="Proteomes" id="UP000291758"/>
    </source>
</evidence>
<evidence type="ECO:0000256" key="4">
    <source>
        <dbReference type="ARBA" id="ARBA00022692"/>
    </source>
</evidence>
<dbReference type="PANTHER" id="PTHR37820:SF1">
    <property type="entry name" value="CELL DIVISION PROTEIN FTSQ"/>
    <property type="match status" value="1"/>
</dbReference>
<keyword evidence="5 9" id="KW-1133">Transmembrane helix</keyword>